<dbReference type="Pfam" id="PF26639">
    <property type="entry name" value="Het-6_barrel"/>
    <property type="match status" value="1"/>
</dbReference>
<reference evidence="4" key="1">
    <citation type="journal article" date="2015" name="BMC Genomics">
        <title>Genomic and transcriptomic analysis of the endophytic fungus Pestalotiopsis fici reveals its lifestyle and high potential for synthesis of natural products.</title>
        <authorList>
            <person name="Wang X."/>
            <person name="Zhang X."/>
            <person name="Liu L."/>
            <person name="Xiang M."/>
            <person name="Wang W."/>
            <person name="Sun X."/>
            <person name="Che Y."/>
            <person name="Guo L."/>
            <person name="Liu G."/>
            <person name="Guo L."/>
            <person name="Wang C."/>
            <person name="Yin W.B."/>
            <person name="Stadler M."/>
            <person name="Zhang X."/>
            <person name="Liu X."/>
        </authorList>
    </citation>
    <scope>NUCLEOTIDE SEQUENCE [LARGE SCALE GENOMIC DNA]</scope>
    <source>
        <strain evidence="4">W106-1 / CGMCC3.15140</strain>
    </source>
</reference>
<dbReference type="RefSeq" id="XP_007834225.1">
    <property type="nucleotide sequence ID" value="XM_007836034.1"/>
</dbReference>
<accession>W3X1N2</accession>
<dbReference type="OrthoDB" id="194358at2759"/>
<organism evidence="3 4">
    <name type="scientific">Pestalotiopsis fici (strain W106-1 / CGMCC3.15140)</name>
    <dbReference type="NCBI Taxonomy" id="1229662"/>
    <lineage>
        <taxon>Eukaryota</taxon>
        <taxon>Fungi</taxon>
        <taxon>Dikarya</taxon>
        <taxon>Ascomycota</taxon>
        <taxon>Pezizomycotina</taxon>
        <taxon>Sordariomycetes</taxon>
        <taxon>Xylariomycetidae</taxon>
        <taxon>Amphisphaeriales</taxon>
        <taxon>Sporocadaceae</taxon>
        <taxon>Pestalotiopsis</taxon>
    </lineage>
</organism>
<dbReference type="InParanoid" id="W3X1N2"/>
<dbReference type="KEGG" id="pfy:PFICI_07453"/>
<feature type="domain" description="Heterokaryon incompatibility" evidence="2">
    <location>
        <begin position="9"/>
        <end position="166"/>
    </location>
</feature>
<dbReference type="PANTHER" id="PTHR24148">
    <property type="entry name" value="ANKYRIN REPEAT DOMAIN-CONTAINING PROTEIN 39 HOMOLOG-RELATED"/>
    <property type="match status" value="1"/>
</dbReference>
<dbReference type="Pfam" id="PF06985">
    <property type="entry name" value="HET"/>
    <property type="match status" value="1"/>
</dbReference>
<evidence type="ECO:0000313" key="4">
    <source>
        <dbReference type="Proteomes" id="UP000030651"/>
    </source>
</evidence>
<dbReference type="AlphaFoldDB" id="W3X1N2"/>
<dbReference type="InterPro" id="IPR010730">
    <property type="entry name" value="HET"/>
</dbReference>
<protein>
    <recommendedName>
        <fullName evidence="2">Heterokaryon incompatibility domain-containing protein</fullName>
    </recommendedName>
</protein>
<proteinExistence type="predicted"/>
<feature type="region of interest" description="Disordered" evidence="1">
    <location>
        <begin position="481"/>
        <end position="519"/>
    </location>
</feature>
<dbReference type="Proteomes" id="UP000030651">
    <property type="component" value="Unassembled WGS sequence"/>
</dbReference>
<keyword evidence="4" id="KW-1185">Reference proteome</keyword>
<dbReference type="GeneID" id="19272466"/>
<dbReference type="PANTHER" id="PTHR24148:SF64">
    <property type="entry name" value="HETEROKARYON INCOMPATIBILITY DOMAIN-CONTAINING PROTEIN"/>
    <property type="match status" value="1"/>
</dbReference>
<dbReference type="OMA" id="FPSWALR"/>
<feature type="compositionally biased region" description="Acidic residues" evidence="1">
    <location>
        <begin position="482"/>
        <end position="512"/>
    </location>
</feature>
<dbReference type="EMBL" id="KI912113">
    <property type="protein sequence ID" value="ETS79924.1"/>
    <property type="molecule type" value="Genomic_DNA"/>
</dbReference>
<dbReference type="HOGENOM" id="CLU_004184_7_2_1"/>
<evidence type="ECO:0000313" key="3">
    <source>
        <dbReference type="EMBL" id="ETS79924.1"/>
    </source>
</evidence>
<name>W3X1N2_PESFW</name>
<dbReference type="eggNOG" id="ENOG502TDWV">
    <property type="taxonomic scope" value="Eukaryota"/>
</dbReference>
<gene>
    <name evidence="3" type="ORF">PFICI_07453</name>
</gene>
<evidence type="ECO:0000256" key="1">
    <source>
        <dbReference type="SAM" id="MobiDB-lite"/>
    </source>
</evidence>
<dbReference type="InterPro" id="IPR052895">
    <property type="entry name" value="HetReg/Transcr_Mod"/>
</dbReference>
<evidence type="ECO:0000259" key="2">
    <source>
        <dbReference type="Pfam" id="PF06985"/>
    </source>
</evidence>
<sequence>MTDDHLEPFDAISWCWGEASAVNQKNITVGKYTLSVPANAYEVLVELCVAQKRKRIWIDAVCMNQNDIHEKSQQVAMMDTIYQRATMTLVWLGKDKGTARRAKEMIRRIADWRQVKLPFISGTDEEEYGLFADERQTDAFPLNIDWDALTSLFSAVWFTRIWIIQEVVLSKHCHLFMGKTEICWKQLAQVMWYISNNIERTKLGERGKSGVWNAVIIGRTQKRRLGPLELLESSPDFGATNPKDRIFALYGLLKTDTRTALHTAFYPNYDAKLVDIYTKATRATLNFSHGARLLLHAQCLVQRPGCEYYDIDFPSWVPRYHFIDDRQRGSYRPLWFTQHSVAQAHAQIIKIDRDTPSNILRIAGAVMDTVSTVFEPLSPLLSHQGQSPHDSCGRVGCSDPLCVEHREAIFGSLRQLWHAAIAANPKLPLSELATMLRTTLVGKPDEESCESGCDCYLNFQSEFKELVTKVWPTEHNAPVEAEAVEIEAQVDPDDSDLDDEYSDDDDDDEEDTKLDQVDTGKNDSLGHLWHRIIGRHANRRFFLAGSGRTGIAAPQTQVGDKICLVPGLEVPLILRQVGSDWVLIGDAYLSGTLNVWYRLLHHMIEKLANPAQGKHIDSLSAEEEQWFNLR</sequence>